<evidence type="ECO:0000256" key="12">
    <source>
        <dbReference type="ARBA" id="ARBA00080647"/>
    </source>
</evidence>
<evidence type="ECO:0000259" key="15">
    <source>
        <dbReference type="PROSITE" id="PS50893"/>
    </source>
</evidence>
<keyword evidence="7" id="KW-0472">Membrane</keyword>
<dbReference type="GO" id="GO:0016887">
    <property type="term" value="F:ATP hydrolysis activity"/>
    <property type="evidence" value="ECO:0007669"/>
    <property type="project" value="InterPro"/>
</dbReference>
<dbReference type="InterPro" id="IPR003593">
    <property type="entry name" value="AAA+_ATPase"/>
</dbReference>
<dbReference type="SMART" id="SM00382">
    <property type="entry name" value="AAA"/>
    <property type="match status" value="1"/>
</dbReference>
<comment type="catalytic activity">
    <reaction evidence="8">
        <text>alpha,alpha-trehalose(out) + ATP + H2O = alpha,alpha-trehalose(in) + ADP + phosphate + H(+)</text>
        <dbReference type="Rhea" id="RHEA:75203"/>
        <dbReference type="ChEBI" id="CHEBI:15377"/>
        <dbReference type="ChEBI" id="CHEBI:15378"/>
        <dbReference type="ChEBI" id="CHEBI:16551"/>
        <dbReference type="ChEBI" id="CHEBI:30616"/>
        <dbReference type="ChEBI" id="CHEBI:43474"/>
        <dbReference type="ChEBI" id="CHEBI:456216"/>
    </reaction>
</comment>
<dbReference type="GO" id="GO:0055052">
    <property type="term" value="C:ATP-binding cassette (ABC) transporter complex, substrate-binding subunit-containing"/>
    <property type="evidence" value="ECO:0007669"/>
    <property type="project" value="TreeGrafter"/>
</dbReference>
<dbReference type="InterPro" id="IPR015855">
    <property type="entry name" value="ABC_transpr_MalK-like"/>
</dbReference>
<evidence type="ECO:0000256" key="11">
    <source>
        <dbReference type="ARBA" id="ARBA00072105"/>
    </source>
</evidence>
<keyword evidence="2" id="KW-0813">Transport</keyword>
<dbReference type="InterPro" id="IPR040582">
    <property type="entry name" value="OB_MalK-like"/>
</dbReference>
<dbReference type="SUPFAM" id="SSF50331">
    <property type="entry name" value="MOP-like"/>
    <property type="match status" value="1"/>
</dbReference>
<accession>A0A9X3C0X9</accession>
<dbReference type="RefSeq" id="WP_302471840.1">
    <property type="nucleotide sequence ID" value="NZ_JACKSJ010000270.1"/>
</dbReference>
<keyword evidence="5 16" id="KW-0067">ATP-binding</keyword>
<gene>
    <name evidence="16" type="primary">ugpC</name>
    <name evidence="16" type="ORF">H7I41_29660</name>
</gene>
<keyword evidence="3" id="KW-1003">Cell membrane</keyword>
<dbReference type="Gene3D" id="2.40.50.100">
    <property type="match status" value="2"/>
</dbReference>
<dbReference type="InterPro" id="IPR017871">
    <property type="entry name" value="ABC_transporter-like_CS"/>
</dbReference>
<evidence type="ECO:0000256" key="1">
    <source>
        <dbReference type="ARBA" id="ARBA00004515"/>
    </source>
</evidence>
<dbReference type="Gene3D" id="3.40.50.300">
    <property type="entry name" value="P-loop containing nucleotide triphosphate hydrolases"/>
    <property type="match status" value="1"/>
</dbReference>
<feature type="compositionally biased region" description="Low complexity" evidence="14">
    <location>
        <begin position="387"/>
        <end position="406"/>
    </location>
</feature>
<feature type="domain" description="ABC transporter" evidence="15">
    <location>
        <begin position="4"/>
        <end position="235"/>
    </location>
</feature>
<dbReference type="InterPro" id="IPR008995">
    <property type="entry name" value="Mo/tungstate-bd_C_term_dom"/>
</dbReference>
<evidence type="ECO:0000313" key="16">
    <source>
        <dbReference type="EMBL" id="MCV7174092.1"/>
    </source>
</evidence>
<keyword evidence="4" id="KW-0547">Nucleotide-binding</keyword>
<dbReference type="CDD" id="cd03301">
    <property type="entry name" value="ABC_MalK_N"/>
    <property type="match status" value="1"/>
</dbReference>
<dbReference type="InterPro" id="IPR012340">
    <property type="entry name" value="NA-bd_OB-fold"/>
</dbReference>
<evidence type="ECO:0000256" key="3">
    <source>
        <dbReference type="ARBA" id="ARBA00022475"/>
    </source>
</evidence>
<dbReference type="EMBL" id="JACKSJ010000270">
    <property type="protein sequence ID" value="MCV7174092.1"/>
    <property type="molecule type" value="Genomic_DNA"/>
</dbReference>
<organism evidence="16 17">
    <name type="scientific">[Mycobacterium] manitobense</name>
    <dbReference type="NCBI Taxonomy" id="190147"/>
    <lineage>
        <taxon>Bacteria</taxon>
        <taxon>Bacillati</taxon>
        <taxon>Actinomycetota</taxon>
        <taxon>Actinomycetes</taxon>
        <taxon>Mycobacteriales</taxon>
        <taxon>Mycobacteriaceae</taxon>
        <taxon>Mycolicibacterium</taxon>
    </lineage>
</organism>
<comment type="caution">
    <text evidence="16">The sequence shown here is derived from an EMBL/GenBank/DDBJ whole genome shotgun (WGS) entry which is preliminary data.</text>
</comment>
<dbReference type="SUPFAM" id="SSF52540">
    <property type="entry name" value="P-loop containing nucleoside triphosphate hydrolases"/>
    <property type="match status" value="1"/>
</dbReference>
<evidence type="ECO:0000256" key="4">
    <source>
        <dbReference type="ARBA" id="ARBA00022741"/>
    </source>
</evidence>
<name>A0A9X3C0X9_9MYCO</name>
<dbReference type="Gene3D" id="2.40.50.140">
    <property type="entry name" value="Nucleic acid-binding proteins"/>
    <property type="match status" value="1"/>
</dbReference>
<evidence type="ECO:0000256" key="9">
    <source>
        <dbReference type="ARBA" id="ARBA00056091"/>
    </source>
</evidence>
<evidence type="ECO:0000256" key="14">
    <source>
        <dbReference type="SAM" id="MobiDB-lite"/>
    </source>
</evidence>
<dbReference type="PROSITE" id="PS00211">
    <property type="entry name" value="ABC_TRANSPORTER_1"/>
    <property type="match status" value="1"/>
</dbReference>
<evidence type="ECO:0000313" key="17">
    <source>
        <dbReference type="Proteomes" id="UP001140293"/>
    </source>
</evidence>
<dbReference type="NCBIfam" id="NF008653">
    <property type="entry name" value="PRK11650.1"/>
    <property type="match status" value="1"/>
</dbReference>
<evidence type="ECO:0000256" key="8">
    <source>
        <dbReference type="ARBA" id="ARBA00050305"/>
    </source>
</evidence>
<keyword evidence="17" id="KW-1185">Reference proteome</keyword>
<feature type="compositionally biased region" description="Basic and acidic residues" evidence="14">
    <location>
        <begin position="407"/>
        <end position="424"/>
    </location>
</feature>
<feature type="region of interest" description="Disordered" evidence="14">
    <location>
        <begin position="386"/>
        <end position="459"/>
    </location>
</feature>
<dbReference type="Proteomes" id="UP001140293">
    <property type="component" value="Unassembled WGS sequence"/>
</dbReference>
<protein>
    <recommendedName>
        <fullName evidence="11">Trehalose import ATP-binding protein SugC</fullName>
    </recommendedName>
    <alternativeName>
        <fullName evidence="13">Nucleotide-binding domain of SugABC transporter</fullName>
    </alternativeName>
    <alternativeName>
        <fullName evidence="12">SugABC transporter ATPase SugC</fullName>
    </alternativeName>
</protein>
<keyword evidence="6" id="KW-1278">Translocase</keyword>
<dbReference type="Pfam" id="PF00005">
    <property type="entry name" value="ABC_tran"/>
    <property type="match status" value="1"/>
</dbReference>
<dbReference type="InterPro" id="IPR003439">
    <property type="entry name" value="ABC_transporter-like_ATP-bd"/>
</dbReference>
<dbReference type="FunFam" id="3.40.50.300:FF:000042">
    <property type="entry name" value="Maltose/maltodextrin ABC transporter, ATP-binding protein"/>
    <property type="match status" value="1"/>
</dbReference>
<evidence type="ECO:0000256" key="2">
    <source>
        <dbReference type="ARBA" id="ARBA00022448"/>
    </source>
</evidence>
<dbReference type="PANTHER" id="PTHR43875">
    <property type="entry name" value="MALTODEXTRIN IMPORT ATP-BINDING PROTEIN MSMX"/>
    <property type="match status" value="1"/>
</dbReference>
<dbReference type="PROSITE" id="PS50893">
    <property type="entry name" value="ABC_TRANSPORTER_2"/>
    <property type="match status" value="1"/>
</dbReference>
<dbReference type="Pfam" id="PF17912">
    <property type="entry name" value="OB_MalK"/>
    <property type="match status" value="1"/>
</dbReference>
<dbReference type="GO" id="GO:0140359">
    <property type="term" value="F:ABC-type transporter activity"/>
    <property type="evidence" value="ECO:0007669"/>
    <property type="project" value="InterPro"/>
</dbReference>
<dbReference type="InterPro" id="IPR047641">
    <property type="entry name" value="ABC_transpr_MalK/UgpC-like"/>
</dbReference>
<reference evidence="16" key="1">
    <citation type="submission" date="2020-07" db="EMBL/GenBank/DDBJ databases">
        <authorList>
            <person name="Pettersson B.M.F."/>
            <person name="Behra P.R.K."/>
            <person name="Ramesh M."/>
            <person name="Das S."/>
            <person name="Dasgupta S."/>
            <person name="Kirsebom L.A."/>
        </authorList>
    </citation>
    <scope>NUCLEOTIDE SEQUENCE</scope>
    <source>
        <strain evidence="16">DSM 44615</strain>
    </source>
</reference>
<dbReference type="InterPro" id="IPR027417">
    <property type="entry name" value="P-loop_NTPase"/>
</dbReference>
<comment type="function">
    <text evidence="9">Part of the ABC transporter complex LpqY-SugA-SugB-SugC, which is highly specific for uptake of trehalose. Involved in the recycling of extracellular trehalose released from trehalose-containing molecules synthesized by M.tuberculosis. Trehalose uptake is essential for virulence. Responsible for energy coupling to the transport system.</text>
</comment>
<evidence type="ECO:0000256" key="10">
    <source>
        <dbReference type="ARBA" id="ARBA00063658"/>
    </source>
</evidence>
<dbReference type="PANTHER" id="PTHR43875:SF15">
    <property type="entry name" value="TREHALOSE IMPORT ATP-BINDING PROTEIN SUGC"/>
    <property type="match status" value="1"/>
</dbReference>
<dbReference type="GO" id="GO:0008643">
    <property type="term" value="P:carbohydrate transport"/>
    <property type="evidence" value="ECO:0007669"/>
    <property type="project" value="InterPro"/>
</dbReference>
<evidence type="ECO:0000256" key="7">
    <source>
        <dbReference type="ARBA" id="ARBA00023136"/>
    </source>
</evidence>
<evidence type="ECO:0000256" key="6">
    <source>
        <dbReference type="ARBA" id="ARBA00022967"/>
    </source>
</evidence>
<reference evidence="16" key="2">
    <citation type="journal article" date="2022" name="BMC Genomics">
        <title>Comparative genome analysis of mycobacteria focusing on tRNA and non-coding RNA.</title>
        <authorList>
            <person name="Behra P.R.K."/>
            <person name="Pettersson B.M.F."/>
            <person name="Ramesh M."/>
            <person name="Das S."/>
            <person name="Dasgupta S."/>
            <person name="Kirsebom L.A."/>
        </authorList>
    </citation>
    <scope>NUCLEOTIDE SEQUENCE</scope>
    <source>
        <strain evidence="16">DSM 44615</strain>
    </source>
</reference>
<comment type="subcellular location">
    <subcellularLocation>
        <location evidence="1">Cell inner membrane</location>
        <topology evidence="1">Peripheral membrane protein</topology>
        <orientation evidence="1">Cytoplasmic side</orientation>
    </subcellularLocation>
</comment>
<dbReference type="GO" id="GO:0005524">
    <property type="term" value="F:ATP binding"/>
    <property type="evidence" value="ECO:0007669"/>
    <property type="project" value="UniProtKB-KW"/>
</dbReference>
<dbReference type="AlphaFoldDB" id="A0A9X3C0X9"/>
<evidence type="ECO:0000256" key="5">
    <source>
        <dbReference type="ARBA" id="ARBA00022840"/>
    </source>
</evidence>
<evidence type="ECO:0000256" key="13">
    <source>
        <dbReference type="ARBA" id="ARBA00082626"/>
    </source>
</evidence>
<proteinExistence type="predicted"/>
<comment type="subunit">
    <text evidence="10">Monomer. Homodimerizes in the presence of ATP. The complex is composed of two ATP-binding proteins (SugC), two transmembrane proteins (SugA and SugB) and a solute-binding protein (LpqY).</text>
</comment>
<sequence length="459" mass="48842">MAEIVLDGVTKSYPNGATAVKDLSISIADGEFIILVGPSGCGKSTTLNMIAGLEDISSGELRIGGERVNEKAPKDRDIAMVFQSYALYPHMTVRQNIAFPLTLAKVKKDEIASKVAETAKILDLTELLDRKPGQLSGGQRQRVAMGRAIVRDPKAFLMDEPLSNLDAKLRVQMRSEISRLQSRLGTTTVYVTHDQTEAMTLGDRVVVMLAGVAQQIGTPEELYNRPANLFVAGFIGSPAMNFFPATLTDVGVRLPFGDITLTQHVHDMLGRHRRPANIIVGIRPEHIEDAALLDGYARIRALTFDVEADIVESLGADKYVHFKIEGEGARSAQLQELAAESGAGENEFVARVSTESSVAPGRTVQLAFDTSKLVIFDADTGANLTIPPAGESAEPASAAVTPAAEKPAAEKPAAEKPAAEKPAAEEPAEAPASDATADEAPTDAAQKSDADQPTKPPAE</sequence>
<feature type="compositionally biased region" description="Basic and acidic residues" evidence="14">
    <location>
        <begin position="446"/>
        <end position="459"/>
    </location>
</feature>